<dbReference type="PANTHER" id="PTHR21711:SF0">
    <property type="entry name" value="MITOCHONDRIAL INNER MEMBRANE PROTEASE ATP23 HOMOLOG"/>
    <property type="match status" value="1"/>
</dbReference>
<dbReference type="GO" id="GO:0004222">
    <property type="term" value="F:metalloendopeptidase activity"/>
    <property type="evidence" value="ECO:0007669"/>
    <property type="project" value="InterPro"/>
</dbReference>
<dbReference type="GO" id="GO:0046872">
    <property type="term" value="F:metal ion binding"/>
    <property type="evidence" value="ECO:0007669"/>
    <property type="project" value="UniProtKB-KW"/>
</dbReference>
<evidence type="ECO:0000313" key="8">
    <source>
        <dbReference type="Proteomes" id="UP000006671"/>
    </source>
</evidence>
<evidence type="ECO:0000256" key="3">
    <source>
        <dbReference type="ARBA" id="ARBA00022723"/>
    </source>
</evidence>
<accession>D2VK23</accession>
<dbReference type="PANTHER" id="PTHR21711">
    <property type="entry name" value="MITOCHONDRIAL INNER MEMBRANE PROTEASE"/>
    <property type="match status" value="1"/>
</dbReference>
<evidence type="ECO:0000256" key="2">
    <source>
        <dbReference type="ARBA" id="ARBA00022670"/>
    </source>
</evidence>
<dbReference type="EMBL" id="GG738877">
    <property type="protein sequence ID" value="EFC42784.1"/>
    <property type="molecule type" value="Genomic_DNA"/>
</dbReference>
<dbReference type="Pfam" id="PF09768">
    <property type="entry name" value="Peptidase_M76"/>
    <property type="match status" value="1"/>
</dbReference>
<dbReference type="GeneID" id="8862867"/>
<sequence length="430" mass="49082">MQQEQNNLSHKNQVSETFNNSLVDEDGSVVDLSFLDRPLKSKMIFSRANDTFSYYKTIEQCRGDGIKALMDPKVKNLLQILTTPNSRVKLNGGLDFKICTKDQLFPQEFKKFQIGGYYSPTSQHIVICCDRMANPAALKETIAHEMVHVYDLARFGDLEDCNIRACSEIRAYNMTGTCDDAKNQQKYDYSREECAKYHALLSTIPMCGQIQGRVSLEQVFYSCFHDHTPFDMNTPASNPIRSTTVRRPPNSFGSNNNQTAQVDVVIPEEKTSTKRELSRRSSRKQVNYNEQNSDDEEDVEKPKRGSKRKKKKIAKQENSDSESMYVDDDEGGVPTCVRVSQLPKILETLMASIPPNVTLDSYGIQTMLLNCAMDTENFTSEELLTKFCQKVINKHTEFRIKGLKSWQSDDLPNIEKTEVKSEKEEENDDE</sequence>
<evidence type="ECO:0000256" key="1">
    <source>
        <dbReference type="ARBA" id="ARBA00009915"/>
    </source>
</evidence>
<dbReference type="RefSeq" id="XP_002675528.1">
    <property type="nucleotide sequence ID" value="XM_002675482.1"/>
</dbReference>
<keyword evidence="2" id="KW-0645">Protease</keyword>
<dbReference type="InterPro" id="IPR019165">
    <property type="entry name" value="Peptidase_M76_ATP23"/>
</dbReference>
<evidence type="ECO:0000256" key="5">
    <source>
        <dbReference type="ARBA" id="ARBA00023049"/>
    </source>
</evidence>
<organism evidence="8">
    <name type="scientific">Naegleria gruberi</name>
    <name type="common">Amoeba</name>
    <dbReference type="NCBI Taxonomy" id="5762"/>
    <lineage>
        <taxon>Eukaryota</taxon>
        <taxon>Discoba</taxon>
        <taxon>Heterolobosea</taxon>
        <taxon>Tetramitia</taxon>
        <taxon>Eutetramitia</taxon>
        <taxon>Vahlkampfiidae</taxon>
        <taxon>Naegleria</taxon>
    </lineage>
</organism>
<dbReference type="OrthoDB" id="285308at2759"/>
<feature type="compositionally biased region" description="Basic residues" evidence="6">
    <location>
        <begin position="304"/>
        <end position="313"/>
    </location>
</feature>
<feature type="region of interest" description="Disordered" evidence="6">
    <location>
        <begin position="411"/>
        <end position="430"/>
    </location>
</feature>
<feature type="region of interest" description="Disordered" evidence="6">
    <location>
        <begin position="232"/>
        <end position="333"/>
    </location>
</feature>
<proteinExistence type="inferred from homology"/>
<evidence type="ECO:0000256" key="4">
    <source>
        <dbReference type="ARBA" id="ARBA00022801"/>
    </source>
</evidence>
<dbReference type="GO" id="GO:0033615">
    <property type="term" value="P:mitochondrial proton-transporting ATP synthase complex assembly"/>
    <property type="evidence" value="ECO:0007669"/>
    <property type="project" value="TreeGrafter"/>
</dbReference>
<keyword evidence="5" id="KW-0482">Metalloprotease</keyword>
<keyword evidence="8" id="KW-1185">Reference proteome</keyword>
<evidence type="ECO:0000256" key="6">
    <source>
        <dbReference type="SAM" id="MobiDB-lite"/>
    </source>
</evidence>
<dbReference type="STRING" id="5762.D2VK23"/>
<feature type="compositionally biased region" description="Basic and acidic residues" evidence="6">
    <location>
        <begin position="413"/>
        <end position="423"/>
    </location>
</feature>
<dbReference type="Proteomes" id="UP000006671">
    <property type="component" value="Unassembled WGS sequence"/>
</dbReference>
<keyword evidence="3" id="KW-0479">Metal-binding</keyword>
<protein>
    <submittedName>
        <fullName evidence="7">Predicted protein</fullName>
    </submittedName>
</protein>
<feature type="compositionally biased region" description="Polar residues" evidence="6">
    <location>
        <begin position="234"/>
        <end position="261"/>
    </location>
</feature>
<name>D2VK23_NAEGR</name>
<dbReference type="AlphaFoldDB" id="D2VK23"/>
<dbReference type="GO" id="GO:0005739">
    <property type="term" value="C:mitochondrion"/>
    <property type="evidence" value="ECO:0007669"/>
    <property type="project" value="GOC"/>
</dbReference>
<feature type="compositionally biased region" description="Basic and acidic residues" evidence="6">
    <location>
        <begin position="267"/>
        <end position="279"/>
    </location>
</feature>
<evidence type="ECO:0000313" key="7">
    <source>
        <dbReference type="EMBL" id="EFC42784.1"/>
    </source>
</evidence>
<dbReference type="InParanoid" id="D2VK23"/>
<gene>
    <name evidence="7" type="ORF">NAEGRDRAFT_69243</name>
</gene>
<dbReference type="GO" id="GO:0034982">
    <property type="term" value="P:mitochondrial protein processing"/>
    <property type="evidence" value="ECO:0007669"/>
    <property type="project" value="TreeGrafter"/>
</dbReference>
<keyword evidence="4" id="KW-0378">Hydrolase</keyword>
<comment type="similarity">
    <text evidence="1">Belongs to the peptidase M76 family.</text>
</comment>
<dbReference type="eggNOG" id="KOG3314">
    <property type="taxonomic scope" value="Eukaryota"/>
</dbReference>
<reference evidence="7 8" key="1">
    <citation type="journal article" date="2010" name="Cell">
        <title>The genome of Naegleria gruberi illuminates early eukaryotic versatility.</title>
        <authorList>
            <person name="Fritz-Laylin L.K."/>
            <person name="Prochnik S.E."/>
            <person name="Ginger M.L."/>
            <person name="Dacks J.B."/>
            <person name="Carpenter M.L."/>
            <person name="Field M.C."/>
            <person name="Kuo A."/>
            <person name="Paredez A."/>
            <person name="Chapman J."/>
            <person name="Pham J."/>
            <person name="Shu S."/>
            <person name="Neupane R."/>
            <person name="Cipriano M."/>
            <person name="Mancuso J."/>
            <person name="Tu H."/>
            <person name="Salamov A."/>
            <person name="Lindquist E."/>
            <person name="Shapiro H."/>
            <person name="Lucas S."/>
            <person name="Grigoriev I.V."/>
            <person name="Cande W.Z."/>
            <person name="Fulton C."/>
            <person name="Rokhsar D.S."/>
            <person name="Dawson S.C."/>
        </authorList>
    </citation>
    <scope>NUCLEOTIDE SEQUENCE [LARGE SCALE GENOMIC DNA]</scope>
    <source>
        <strain evidence="7 8">NEG-M</strain>
    </source>
</reference>
<dbReference type="VEuPathDB" id="AmoebaDB:NAEGRDRAFT_69243"/>
<dbReference type="KEGG" id="ngr:NAEGRDRAFT_69243"/>